<gene>
    <name evidence="1" type="ORF">HYG82_12605</name>
</gene>
<dbReference type="Proteomes" id="UP000509241">
    <property type="component" value="Chromosome"/>
</dbReference>
<dbReference type="AlphaFoldDB" id="A0A7D5KXW3"/>
<dbReference type="RefSeq" id="WP_179261390.1">
    <property type="nucleotide sequence ID" value="NZ_CP058601.1"/>
</dbReference>
<dbReference type="GeneID" id="56034146"/>
<dbReference type="KEGG" id="haly:HYG82_12605"/>
<evidence type="ECO:0000313" key="1">
    <source>
        <dbReference type="EMBL" id="QLG49642.1"/>
    </source>
</evidence>
<sequence length="65" mass="7062">MTAEGDRTRIRLEEVLDDIRTLEGSIPASLTVEQAIGNLETTLEAYDRHEFDGSDGSVRSGGGPR</sequence>
<keyword evidence="2" id="KW-1185">Reference proteome</keyword>
<evidence type="ECO:0000313" key="2">
    <source>
        <dbReference type="Proteomes" id="UP000509241"/>
    </source>
</evidence>
<proteinExistence type="predicted"/>
<reference evidence="1 2" key="1">
    <citation type="submission" date="2020-07" db="EMBL/GenBank/DDBJ databases">
        <authorList>
            <person name="Cui H."/>
        </authorList>
    </citation>
    <scope>NUCLEOTIDE SEQUENCE [LARGE SCALE GENOMIC DNA]</scope>
    <source>
        <strain evidence="1 2">YPL8</strain>
    </source>
</reference>
<protein>
    <submittedName>
        <fullName evidence="1">Uncharacterized protein</fullName>
    </submittedName>
</protein>
<organism evidence="1 2">
    <name type="scientific">Natrinema halophilum</name>
    <dbReference type="NCBI Taxonomy" id="1699371"/>
    <lineage>
        <taxon>Archaea</taxon>
        <taxon>Methanobacteriati</taxon>
        <taxon>Methanobacteriota</taxon>
        <taxon>Stenosarchaea group</taxon>
        <taxon>Halobacteria</taxon>
        <taxon>Halobacteriales</taxon>
        <taxon>Natrialbaceae</taxon>
        <taxon>Natrinema</taxon>
    </lineage>
</organism>
<dbReference type="EMBL" id="CP058601">
    <property type="protein sequence ID" value="QLG49642.1"/>
    <property type="molecule type" value="Genomic_DNA"/>
</dbReference>
<name>A0A7D5KXW3_9EURY</name>
<accession>A0A7D5KXW3</accession>